<dbReference type="GO" id="GO:0016746">
    <property type="term" value="F:acyltransferase activity"/>
    <property type="evidence" value="ECO:0007669"/>
    <property type="project" value="UniProtKB-KW"/>
</dbReference>
<evidence type="ECO:0000313" key="3">
    <source>
        <dbReference type="Proteomes" id="UP001198830"/>
    </source>
</evidence>
<proteinExistence type="predicted"/>
<keyword evidence="3" id="KW-1185">Reference proteome</keyword>
<comment type="caution">
    <text evidence="2">The sequence shown here is derived from an EMBL/GenBank/DDBJ whole genome shotgun (WGS) entry which is preliminary data.</text>
</comment>
<dbReference type="Proteomes" id="UP001198830">
    <property type="component" value="Unassembled WGS sequence"/>
</dbReference>
<dbReference type="EC" id="2.3.1.-" evidence="2"/>
<dbReference type="CDD" id="cd04301">
    <property type="entry name" value="NAT_SF"/>
    <property type="match status" value="1"/>
</dbReference>
<dbReference type="Pfam" id="PF00583">
    <property type="entry name" value="Acetyltransf_1"/>
    <property type="match status" value="1"/>
</dbReference>
<evidence type="ECO:0000313" key="2">
    <source>
        <dbReference type="EMBL" id="MCC4234311.1"/>
    </source>
</evidence>
<dbReference type="PROSITE" id="PS51186">
    <property type="entry name" value="GNAT"/>
    <property type="match status" value="1"/>
</dbReference>
<dbReference type="InterPro" id="IPR000182">
    <property type="entry name" value="GNAT_dom"/>
</dbReference>
<dbReference type="InterPro" id="IPR016181">
    <property type="entry name" value="Acyl_CoA_acyltransferase"/>
</dbReference>
<evidence type="ECO:0000259" key="1">
    <source>
        <dbReference type="PROSITE" id="PS51186"/>
    </source>
</evidence>
<organism evidence="2 3">
    <name type="scientific">Sphingobium soli</name>
    <dbReference type="NCBI Taxonomy" id="1591116"/>
    <lineage>
        <taxon>Bacteria</taxon>
        <taxon>Pseudomonadati</taxon>
        <taxon>Pseudomonadota</taxon>
        <taxon>Alphaproteobacteria</taxon>
        <taxon>Sphingomonadales</taxon>
        <taxon>Sphingomonadaceae</taxon>
        <taxon>Sphingobium</taxon>
    </lineage>
</organism>
<dbReference type="EMBL" id="JAJGNP010000018">
    <property type="protein sequence ID" value="MCC4234311.1"/>
    <property type="molecule type" value="Genomic_DNA"/>
</dbReference>
<name>A0ABS8H9S4_9SPHN</name>
<dbReference type="Gene3D" id="3.40.630.30">
    <property type="match status" value="1"/>
</dbReference>
<keyword evidence="2" id="KW-0808">Transferase</keyword>
<accession>A0ABS8H9S4</accession>
<sequence>MNDLVTRTGFRFSTRPATPADAEAVAAFFDIVSDEDRRFRFLSSVRHLTVAQAQDIAAFDHGRHETILALLPGTDEIIAAATLAADQAIEIAEVAISISPHYKGRGIGWTLLDYAAAQARQWGVRAIQSIESRENHAAITLEREKGFVARPVDGDHALVLLERQF</sequence>
<feature type="domain" description="N-acetyltransferase" evidence="1">
    <location>
        <begin position="12"/>
        <end position="165"/>
    </location>
</feature>
<gene>
    <name evidence="2" type="ORF">LL253_16670</name>
</gene>
<keyword evidence="2" id="KW-0012">Acyltransferase</keyword>
<protein>
    <submittedName>
        <fullName evidence="2">GNAT family N-acetyltransferase</fullName>
        <ecNumber evidence="2">2.3.1.-</ecNumber>
    </submittedName>
</protein>
<reference evidence="2 3" key="1">
    <citation type="submission" date="2021-10" db="EMBL/GenBank/DDBJ databases">
        <title>The diversity and Nitrogen Metabolism of Culturable Nitrate-Utilizing Bacteria Within the Oxygen Minimum Zone of the Changjiang (Yangtze River)Estuary.</title>
        <authorList>
            <person name="Zhang D."/>
            <person name="Zheng J."/>
            <person name="Liu S."/>
            <person name="He W."/>
        </authorList>
    </citation>
    <scope>NUCLEOTIDE SEQUENCE [LARGE SCALE GENOMIC DNA]</scope>
    <source>
        <strain evidence="2 3">FXH275-2</strain>
    </source>
</reference>
<dbReference type="SUPFAM" id="SSF55729">
    <property type="entry name" value="Acyl-CoA N-acyltransferases (Nat)"/>
    <property type="match status" value="1"/>
</dbReference>
<dbReference type="RefSeq" id="WP_228227899.1">
    <property type="nucleotide sequence ID" value="NZ_JAJGNP010000018.1"/>
</dbReference>